<comment type="caution">
    <text evidence="1">The sequence shown here is derived from an EMBL/GenBank/DDBJ whole genome shotgun (WGS) entry which is preliminary data.</text>
</comment>
<keyword evidence="2" id="KW-1185">Reference proteome</keyword>
<accession>A0AAE1LYH3</accession>
<dbReference type="AlphaFoldDB" id="A0AAE1LYH3"/>
<dbReference type="Proteomes" id="UP001273209">
    <property type="component" value="Unassembled WGS sequence"/>
</dbReference>
<dbReference type="GeneID" id="87922208"/>
<evidence type="ECO:0000313" key="2">
    <source>
        <dbReference type="Proteomes" id="UP001273209"/>
    </source>
</evidence>
<reference evidence="1" key="1">
    <citation type="submission" date="2023-11" db="EMBL/GenBank/DDBJ databases">
        <title>The genome sequences of three competitors of mushroom-forming fungi.</title>
        <authorList>
            <person name="Beijen E."/>
            <person name="Ohm R.A."/>
        </authorList>
    </citation>
    <scope>NUCLEOTIDE SEQUENCE</scope>
    <source>
        <strain evidence="1">CBS 100526</strain>
    </source>
</reference>
<protein>
    <submittedName>
        <fullName evidence="1">Uncharacterized protein</fullName>
    </submittedName>
</protein>
<gene>
    <name evidence="1" type="ORF">Triagg1_7555</name>
</gene>
<dbReference type="RefSeq" id="XP_062753380.1">
    <property type="nucleotide sequence ID" value="XM_062902303.1"/>
</dbReference>
<organism evidence="1 2">
    <name type="scientific">Trichoderma aggressivum f. europaeum</name>
    <dbReference type="NCBI Taxonomy" id="173218"/>
    <lineage>
        <taxon>Eukaryota</taxon>
        <taxon>Fungi</taxon>
        <taxon>Dikarya</taxon>
        <taxon>Ascomycota</taxon>
        <taxon>Pezizomycotina</taxon>
        <taxon>Sordariomycetes</taxon>
        <taxon>Hypocreomycetidae</taxon>
        <taxon>Hypocreales</taxon>
        <taxon>Hypocreaceae</taxon>
        <taxon>Trichoderma</taxon>
    </lineage>
</organism>
<dbReference type="EMBL" id="JAWRVG010000034">
    <property type="protein sequence ID" value="KAK4067375.1"/>
    <property type="molecule type" value="Genomic_DNA"/>
</dbReference>
<sequence>MAHMDVTCFDLSEKRLPESTKQNGRASFGRSATVGIRPARPMWLYGVSICSSKASARGYREENEPSTNFIQHLRIKLCAHGAGTRCLFFGSMADLVLVLSPDAAAEKKKKQRGVALSCGVVILEEEDAHSMASKKRPITPMAPSVCVLSGGNGFMPIVELPGWRLLEKLPWHLFLGFCAVSKVVLAG</sequence>
<proteinExistence type="predicted"/>
<evidence type="ECO:0000313" key="1">
    <source>
        <dbReference type="EMBL" id="KAK4067375.1"/>
    </source>
</evidence>
<name>A0AAE1LYH3_9HYPO</name>